<name>A0ABC8SN14_9AQUA</name>
<reference evidence="1 2" key="1">
    <citation type="submission" date="2024-02" db="EMBL/GenBank/DDBJ databases">
        <authorList>
            <person name="Vignale AGUSTIN F."/>
            <person name="Sosa J E."/>
            <person name="Modenutti C."/>
        </authorList>
    </citation>
    <scope>NUCLEOTIDE SEQUENCE [LARGE SCALE GENOMIC DNA]</scope>
</reference>
<comment type="caution">
    <text evidence="1">The sequence shown here is derived from an EMBL/GenBank/DDBJ whole genome shotgun (WGS) entry which is preliminary data.</text>
</comment>
<accession>A0ABC8SN14</accession>
<keyword evidence="2" id="KW-1185">Reference proteome</keyword>
<gene>
    <name evidence="1" type="ORF">ILEXP_LOCUS27232</name>
</gene>
<sequence>MMVSLGELHIRGYSNQGDDRSYTFLYLGSYWGESIYVQTSEWWGGGKIEVRVGSVWFWSGKGLGNAFSDEQESVGRAGGYLIRWLLQIAGKFQFSPCGRRARRLL</sequence>
<organism evidence="1 2">
    <name type="scientific">Ilex paraguariensis</name>
    <name type="common">yerba mate</name>
    <dbReference type="NCBI Taxonomy" id="185542"/>
    <lineage>
        <taxon>Eukaryota</taxon>
        <taxon>Viridiplantae</taxon>
        <taxon>Streptophyta</taxon>
        <taxon>Embryophyta</taxon>
        <taxon>Tracheophyta</taxon>
        <taxon>Spermatophyta</taxon>
        <taxon>Magnoliopsida</taxon>
        <taxon>eudicotyledons</taxon>
        <taxon>Gunneridae</taxon>
        <taxon>Pentapetalae</taxon>
        <taxon>asterids</taxon>
        <taxon>campanulids</taxon>
        <taxon>Aquifoliales</taxon>
        <taxon>Aquifoliaceae</taxon>
        <taxon>Ilex</taxon>
    </lineage>
</organism>
<evidence type="ECO:0000313" key="2">
    <source>
        <dbReference type="Proteomes" id="UP001642360"/>
    </source>
</evidence>
<protein>
    <submittedName>
        <fullName evidence="1">Uncharacterized protein</fullName>
    </submittedName>
</protein>
<dbReference type="EMBL" id="CAUOFW020003209">
    <property type="protein sequence ID" value="CAK9158579.1"/>
    <property type="molecule type" value="Genomic_DNA"/>
</dbReference>
<dbReference type="Proteomes" id="UP001642360">
    <property type="component" value="Unassembled WGS sequence"/>
</dbReference>
<dbReference type="AlphaFoldDB" id="A0ABC8SN14"/>
<evidence type="ECO:0000313" key="1">
    <source>
        <dbReference type="EMBL" id="CAK9158579.1"/>
    </source>
</evidence>
<proteinExistence type="predicted"/>